<evidence type="ECO:0000313" key="2">
    <source>
        <dbReference type="EMBL" id="QUC23679.1"/>
    </source>
</evidence>
<reference evidence="2" key="1">
    <citation type="submission" date="2020-03" db="EMBL/GenBank/DDBJ databases">
        <title>A mixture of massive structural variations and highly conserved coding sequences in Ustilaginoidea virens genome.</title>
        <authorList>
            <person name="Zhang K."/>
            <person name="Zhao Z."/>
            <person name="Zhang Z."/>
            <person name="Li Y."/>
            <person name="Hsiang T."/>
            <person name="Sun W."/>
        </authorList>
    </citation>
    <scope>NUCLEOTIDE SEQUENCE</scope>
    <source>
        <strain evidence="2">UV-8b</strain>
    </source>
</reference>
<feature type="compositionally biased region" description="Polar residues" evidence="1">
    <location>
        <begin position="463"/>
        <end position="486"/>
    </location>
</feature>
<organism evidence="2 3">
    <name type="scientific">Ustilaginoidea virens</name>
    <name type="common">Rice false smut fungus</name>
    <name type="synonym">Villosiclava virens</name>
    <dbReference type="NCBI Taxonomy" id="1159556"/>
    <lineage>
        <taxon>Eukaryota</taxon>
        <taxon>Fungi</taxon>
        <taxon>Dikarya</taxon>
        <taxon>Ascomycota</taxon>
        <taxon>Pezizomycotina</taxon>
        <taxon>Sordariomycetes</taxon>
        <taxon>Hypocreomycetidae</taxon>
        <taxon>Hypocreales</taxon>
        <taxon>Clavicipitaceae</taxon>
        <taxon>Ustilaginoidea</taxon>
    </lineage>
</organism>
<dbReference type="OrthoDB" id="3600083at2759"/>
<feature type="compositionally biased region" description="Polar residues" evidence="1">
    <location>
        <begin position="73"/>
        <end position="92"/>
    </location>
</feature>
<accession>A0A8E5HY04</accession>
<dbReference type="RefSeq" id="XP_043001352.1">
    <property type="nucleotide sequence ID" value="XM_043145417.1"/>
</dbReference>
<protein>
    <submittedName>
        <fullName evidence="2">Uncharacterized protein</fullName>
    </submittedName>
</protein>
<feature type="compositionally biased region" description="Polar residues" evidence="1">
    <location>
        <begin position="623"/>
        <end position="633"/>
    </location>
</feature>
<dbReference type="KEGG" id="uvi:66068697"/>
<proteinExistence type="predicted"/>
<evidence type="ECO:0000313" key="3">
    <source>
        <dbReference type="Proteomes" id="UP000027002"/>
    </source>
</evidence>
<name>A0A8E5HY04_USTVR</name>
<gene>
    <name evidence="2" type="ORF">UV8b_07920</name>
</gene>
<feature type="region of interest" description="Disordered" evidence="1">
    <location>
        <begin position="429"/>
        <end position="504"/>
    </location>
</feature>
<feature type="compositionally biased region" description="Basic and acidic residues" evidence="1">
    <location>
        <begin position="108"/>
        <end position="117"/>
    </location>
</feature>
<evidence type="ECO:0000256" key="1">
    <source>
        <dbReference type="SAM" id="MobiDB-lite"/>
    </source>
</evidence>
<dbReference type="GeneID" id="66068697"/>
<dbReference type="EMBL" id="CP072759">
    <property type="protein sequence ID" value="QUC23679.1"/>
    <property type="molecule type" value="Genomic_DNA"/>
</dbReference>
<feature type="region of interest" description="Disordered" evidence="1">
    <location>
        <begin position="203"/>
        <end position="409"/>
    </location>
</feature>
<feature type="compositionally biased region" description="Polar residues" evidence="1">
    <location>
        <begin position="275"/>
        <end position="287"/>
    </location>
</feature>
<feature type="compositionally biased region" description="Polar residues" evidence="1">
    <location>
        <begin position="16"/>
        <end position="47"/>
    </location>
</feature>
<dbReference type="AlphaFoldDB" id="A0A8E5HY04"/>
<dbReference type="Proteomes" id="UP000027002">
    <property type="component" value="Chromosome 7"/>
</dbReference>
<feature type="compositionally biased region" description="Basic and acidic residues" evidence="1">
    <location>
        <begin position="205"/>
        <end position="216"/>
    </location>
</feature>
<feature type="compositionally biased region" description="Low complexity" evidence="1">
    <location>
        <begin position="339"/>
        <end position="354"/>
    </location>
</feature>
<feature type="compositionally biased region" description="Polar residues" evidence="1">
    <location>
        <begin position="310"/>
        <end position="321"/>
    </location>
</feature>
<feature type="compositionally biased region" description="Polar residues" evidence="1">
    <location>
        <begin position="644"/>
        <end position="653"/>
    </location>
</feature>
<feature type="region of interest" description="Disordered" evidence="1">
    <location>
        <begin position="611"/>
        <end position="653"/>
    </location>
</feature>
<feature type="region of interest" description="Disordered" evidence="1">
    <location>
        <begin position="1"/>
        <end position="173"/>
    </location>
</feature>
<feature type="compositionally biased region" description="Polar residues" evidence="1">
    <location>
        <begin position="219"/>
        <end position="243"/>
    </location>
</feature>
<sequence>MSQVRNLRAMFENKGDSSPPNRGRSPATSLSRRQVEGTASTGGSPQPLSKVRTQFVAIEKGGQIGLQRDDSGDSTPHAESNINGLENASSALLENDAHLHRTMVGKKTSSDRPKDTLAAHSVQAIQDSENPTRRPGSLPIETLNPASLCNSNEECRYPADSQSAKPSKFAERTGERCITLSASHSTRGNTSRVKNNGQTSFASKAEMHGPHQDQRATKPIQNPRKSANGISSLAEAENTSSGPSKPPLLETKTQSQTRFAKPKLKSPAKPVHPPNSLTATTASSVSKVNGPYPSRARQGEPRSSSSASSQVPSRINQSISPPLTAMMKLQESSASKYRPSLGPPSKKLSKSTSLNQRHSNIDEGLLARVMRPTQSSSSKSVDKTTPLRKMTQRHMQKPPDNRFSGGLPRSLSSIGFSKVSCRVALARPADGGAGAGIPEVHSGKKMAGPGAEAASSIGPVKSMTESMTFNERPTKTPTGSRSASPTSEHRDETGGAIGPDSPSIHIASIDEDIEKTCLKKGNNIMDAVSGTAPAPVTALSTDTMRPSGTDTHIGQPIKDLLNNHIADLLEVHPVVPEPLIETQTDGWTNETMLHIPDEAPACLAAPLADDEERQTGEILPSGPRNSDSQQMTEHTCPEERIHTSAGNDEPTTQYEPASLALEDDIANSTIKEPVSTCDVGLKVEGIASADCETLDNSPVSTIE</sequence>
<keyword evidence="3" id="KW-1185">Reference proteome</keyword>